<evidence type="ECO:0000256" key="8">
    <source>
        <dbReference type="ARBA" id="ARBA00022824"/>
    </source>
</evidence>
<dbReference type="UniPathway" id="UPA00378"/>
<sequence length="512" mass="60014">MPQDSTSTSKVLDAQEPVQEAPKQLPELTLKNVCLDIVHGIHLLLNDPFLLVFWSFLIFIIELIAGKLIIFRVPYTEIDFSTYLQQVQLFNKGELDYEKIVGETGPLVYPAGHLWIFKVLNNIYEEDHNLEFIQLTYAWLLNLTLINYLISYNCFNNSLRKPWFIVFLILSKRIQSIYLLRLFNDCWAAYFISFLFVGLQLTSLIKQKFNSSTHLISLLMFVNSITYSLAISIKMNSLLYLPAFLLISFYLNNGNFFKTVLNLLTIIGSQYLIAYPFFNNGDQIKSNYLHNAFNFKRHFLHNWSINWRFLPEFLFQDSRFHFFLLFSHLLVLSFFLFSVFLPLLNNKLSITKNLNLKQNLSHNINQFLNLLLTTLKKPFNDNIQLNNNILNYQDGPQTIFAILSITNLIGVAFSRSLHYQFLTWYFFHLPFLINLSNTNVFLIIIGWLLHENCWLNHPVAWKSVVFNVLIFGLLLRIWFQLNKHSNSNSNSNSNSTQSGEQNKTDEKNKKIK</sequence>
<feature type="transmembrane region" description="Helical" evidence="14">
    <location>
        <begin position="320"/>
        <end position="344"/>
    </location>
</feature>
<keyword evidence="9 14" id="KW-1133">Transmembrane helix</keyword>
<keyword evidence="8 14" id="KW-0256">Endoplasmic reticulum</keyword>
<feature type="compositionally biased region" description="Basic and acidic residues" evidence="15">
    <location>
        <begin position="502"/>
        <end position="512"/>
    </location>
</feature>
<dbReference type="GO" id="GO:0006488">
    <property type="term" value="P:dolichol-linked oligosaccharide biosynthetic process"/>
    <property type="evidence" value="ECO:0007669"/>
    <property type="project" value="EnsemblFungi"/>
</dbReference>
<evidence type="ECO:0000256" key="4">
    <source>
        <dbReference type="ARBA" id="ARBA00015561"/>
    </source>
</evidence>
<gene>
    <name evidence="16" type="ORF">ASCRUDRAFT_6194</name>
</gene>
<feature type="transmembrane region" description="Helical" evidence="14">
    <location>
        <begin position="460"/>
        <end position="479"/>
    </location>
</feature>
<comment type="catalytic activity">
    <reaction evidence="12 14">
        <text>an alpha-D-Man-(1-&gt;2)-alpha-D-Man-(1-&gt;2)-alpha-D-Man-(1-&gt;3)-[alpha-D-Man-(1-&gt;6)]-beta-D-Man-(1-&gt;4)-beta-D-GlcNAc-(1-&gt;4)-alpha-D-GlcNAc-diphospho-di-trans,poly-cis-dolichol + a di-trans,poly-cis-dolichyl beta-D-mannosyl phosphate = an alpha-D-Man-(1-&gt;2)-alpha-D-Man-(1-&gt;2)-alpha-D-Man-(1-&gt;3)-[alpha-D-Man-(1-&gt;3)-alpha-D-Man-(1-&gt;6)]-beta-D-Man-(1-&gt;4)-beta-D-GlcNAc-(1-&gt;4)-alpha-D-GlcNAc-diphospho-di-trans,poly-cis-dolichol + a di-trans,poly-cis-dolichyl phosphate + H(+)</text>
        <dbReference type="Rhea" id="RHEA:29527"/>
        <dbReference type="Rhea" id="RHEA-COMP:19498"/>
        <dbReference type="Rhea" id="RHEA-COMP:19501"/>
        <dbReference type="Rhea" id="RHEA-COMP:19516"/>
        <dbReference type="Rhea" id="RHEA-COMP:19517"/>
        <dbReference type="ChEBI" id="CHEBI:15378"/>
        <dbReference type="ChEBI" id="CHEBI:57683"/>
        <dbReference type="ChEBI" id="CHEBI:58211"/>
        <dbReference type="ChEBI" id="CHEBI:132515"/>
        <dbReference type="ChEBI" id="CHEBI:132516"/>
        <dbReference type="EC" id="2.4.1.258"/>
    </reaction>
    <physiologicalReaction direction="left-to-right" evidence="12 14">
        <dbReference type="Rhea" id="RHEA:29528"/>
    </physiologicalReaction>
</comment>
<dbReference type="InterPro" id="IPR007873">
    <property type="entry name" value="Glycosyltransferase_ALG3"/>
</dbReference>
<evidence type="ECO:0000256" key="7">
    <source>
        <dbReference type="ARBA" id="ARBA00022692"/>
    </source>
</evidence>
<comment type="pathway">
    <text evidence="2 14">Protein modification; protein glycosylation.</text>
</comment>
<keyword evidence="17" id="KW-1185">Reference proteome</keyword>
<keyword evidence="6 14" id="KW-0808">Transferase</keyword>
<reference evidence="17" key="1">
    <citation type="submission" date="2016-05" db="EMBL/GenBank/DDBJ databases">
        <title>Comparative genomics of biotechnologically important yeasts.</title>
        <authorList>
            <consortium name="DOE Joint Genome Institute"/>
            <person name="Riley R."/>
            <person name="Haridas S."/>
            <person name="Wolfe K.H."/>
            <person name="Lopes M.R."/>
            <person name="Hittinger C.T."/>
            <person name="Goker M."/>
            <person name="Salamov A."/>
            <person name="Wisecaver J."/>
            <person name="Long T.M."/>
            <person name="Aerts A.L."/>
            <person name="Barry K."/>
            <person name="Choi C."/>
            <person name="Clum A."/>
            <person name="Coughlan A.Y."/>
            <person name="Deshpande S."/>
            <person name="Douglass A.P."/>
            <person name="Hanson S.J."/>
            <person name="Klenk H.-P."/>
            <person name="Labutti K."/>
            <person name="Lapidus A."/>
            <person name="Lindquist E."/>
            <person name="Lipzen A."/>
            <person name="Meier-Kolthoff J.P."/>
            <person name="Ohm R.A."/>
            <person name="Otillar R.P."/>
            <person name="Pangilinan J."/>
            <person name="Peng Y."/>
            <person name="Rokas A."/>
            <person name="Rosa C.A."/>
            <person name="Scheuner C."/>
            <person name="Sibirny A.A."/>
            <person name="Slot J.C."/>
            <person name="Stielow J.B."/>
            <person name="Sun H."/>
            <person name="Kurtzman C.P."/>
            <person name="Blackwell M."/>
            <person name="Grigoriev I.V."/>
            <person name="Jeffries T.W."/>
        </authorList>
    </citation>
    <scope>NUCLEOTIDE SEQUENCE [LARGE SCALE GENOMIC DNA]</scope>
    <source>
        <strain evidence="17">DSM 1968</strain>
    </source>
</reference>
<dbReference type="InParanoid" id="A0A1D2VRY7"/>
<evidence type="ECO:0000256" key="11">
    <source>
        <dbReference type="ARBA" id="ARBA00044743"/>
    </source>
</evidence>
<evidence type="ECO:0000256" key="10">
    <source>
        <dbReference type="ARBA" id="ARBA00023136"/>
    </source>
</evidence>
<evidence type="ECO:0000313" key="17">
    <source>
        <dbReference type="Proteomes" id="UP000095038"/>
    </source>
</evidence>
<dbReference type="PANTHER" id="PTHR12646">
    <property type="entry name" value="NOT56 - RELATED"/>
    <property type="match status" value="1"/>
</dbReference>
<evidence type="ECO:0000256" key="13">
    <source>
        <dbReference type="ARBA" id="ARBA00093457"/>
    </source>
</evidence>
<evidence type="ECO:0000256" key="15">
    <source>
        <dbReference type="SAM" id="MobiDB-lite"/>
    </source>
</evidence>
<proteinExistence type="inferred from homology"/>
<comment type="subcellular location">
    <subcellularLocation>
        <location evidence="1 14">Endoplasmic reticulum membrane</location>
        <topology evidence="1 14">Multi-pass membrane protein</topology>
    </subcellularLocation>
</comment>
<accession>A0A1D2VRY7</accession>
<dbReference type="RefSeq" id="XP_020050667.1">
    <property type="nucleotide sequence ID" value="XM_020191294.1"/>
</dbReference>
<comment type="function">
    <text evidence="11 14">Dol-P-Man:Man(5)GlcNAc(2)-PP-Dol alpha-1,3-mannosyltransferase that operates in the biosynthetic pathway of dolichol-linked oligosaccharides, the glycan precursors employed in protein asparagine (N)-glycosylation. The assembly of dolichol-linked oligosaccharides begins on the cytosolic side of the endoplasmic reticulum membrane and finishes in its lumen. The sequential addition of sugars to dolichol pyrophosphate produces dolichol-linked oligosaccharides containing fourteen sugars, including two GlcNAcs, nine mannoses and three glucoses. Once assembled, the oligosaccharide is transferred from the lipid to nascent proteins by oligosaccharyltransferases. In the lumen of the endoplasmic reticulum, adds the first dolichyl beta-D-mannosyl phosphate derived mannose in an alpha-1,3 linkage to Man(5)GlcNAc(2)-PP-dolichol to produce Man(6)GlcNAc(2)-PP-dolichol.</text>
</comment>
<evidence type="ECO:0000256" key="3">
    <source>
        <dbReference type="ARBA" id="ARBA00011964"/>
    </source>
</evidence>
<dbReference type="EMBL" id="KV454475">
    <property type="protein sequence ID" value="ODV64360.1"/>
    <property type="molecule type" value="Genomic_DNA"/>
</dbReference>
<feature type="transmembrane region" description="Helical" evidence="14">
    <location>
        <begin position="187"/>
        <end position="205"/>
    </location>
</feature>
<keyword evidence="10 14" id="KW-0472">Membrane</keyword>
<dbReference type="OrthoDB" id="20028at2759"/>
<dbReference type="FunCoup" id="A0A1D2VRY7">
    <property type="interactions" value="655"/>
</dbReference>
<evidence type="ECO:0000256" key="1">
    <source>
        <dbReference type="ARBA" id="ARBA00004477"/>
    </source>
</evidence>
<protein>
    <recommendedName>
        <fullName evidence="4 14">Dol-P-Man:Man(5)GlcNAc(2)-PP-Dol alpha-1,3-mannosyltransferase</fullName>
        <ecNumber evidence="3 14">2.4.1.258</ecNumber>
    </recommendedName>
    <alternativeName>
        <fullName evidence="14">Dol-P-Man-dependent alpha(1-3)-mannosyltransferase</fullName>
    </alternativeName>
</protein>
<dbReference type="EC" id="2.4.1.258" evidence="3 14"/>
<dbReference type="STRING" id="1344418.A0A1D2VRY7"/>
<feature type="transmembrane region" description="Helical" evidence="14">
    <location>
        <begin position="424"/>
        <end position="448"/>
    </location>
</feature>
<comment type="similarity">
    <text evidence="13">Belongs to the glycosyltransferase ALG3 family.</text>
</comment>
<feature type="transmembrane region" description="Helical" evidence="14">
    <location>
        <begin position="260"/>
        <end position="278"/>
    </location>
</feature>
<feature type="region of interest" description="Disordered" evidence="15">
    <location>
        <begin position="486"/>
        <end position="512"/>
    </location>
</feature>
<name>A0A1D2VRY7_9ASCO</name>
<evidence type="ECO:0000313" key="16">
    <source>
        <dbReference type="EMBL" id="ODV64360.1"/>
    </source>
</evidence>
<dbReference type="PANTHER" id="PTHR12646:SF0">
    <property type="entry name" value="DOL-P-MAN:MAN(5)GLCNAC(2)-PP-DOL ALPHA-1,3-MANNOSYLTRANSFERASE"/>
    <property type="match status" value="1"/>
</dbReference>
<feature type="transmembrane region" description="Helical" evidence="14">
    <location>
        <begin position="49"/>
        <end position="71"/>
    </location>
</feature>
<dbReference type="Pfam" id="PF05208">
    <property type="entry name" value="ALG3"/>
    <property type="match status" value="1"/>
</dbReference>
<dbReference type="AlphaFoldDB" id="A0A1D2VRY7"/>
<keyword evidence="7 14" id="KW-0812">Transmembrane</keyword>
<evidence type="ECO:0000256" key="9">
    <source>
        <dbReference type="ARBA" id="ARBA00022989"/>
    </source>
</evidence>
<evidence type="ECO:0000256" key="14">
    <source>
        <dbReference type="RuleBase" id="RU364047"/>
    </source>
</evidence>
<dbReference type="GO" id="GO:0052925">
    <property type="term" value="F:dol-P-Man:Man(5)GlcNAc(2)-PP-Dol alpha-1,3-mannosyltransferase activity"/>
    <property type="evidence" value="ECO:0007669"/>
    <property type="project" value="UniProtKB-EC"/>
</dbReference>
<organism evidence="16 17">
    <name type="scientific">Ascoidea rubescens DSM 1968</name>
    <dbReference type="NCBI Taxonomy" id="1344418"/>
    <lineage>
        <taxon>Eukaryota</taxon>
        <taxon>Fungi</taxon>
        <taxon>Dikarya</taxon>
        <taxon>Ascomycota</taxon>
        <taxon>Saccharomycotina</taxon>
        <taxon>Saccharomycetes</taxon>
        <taxon>Ascoideaceae</taxon>
        <taxon>Ascoidea</taxon>
    </lineage>
</organism>
<feature type="compositionally biased region" description="Low complexity" evidence="15">
    <location>
        <begin position="486"/>
        <end position="495"/>
    </location>
</feature>
<keyword evidence="5 14" id="KW-0328">Glycosyltransferase</keyword>
<evidence type="ECO:0000256" key="12">
    <source>
        <dbReference type="ARBA" id="ARBA00049506"/>
    </source>
</evidence>
<dbReference type="GeneID" id="30964930"/>
<dbReference type="GO" id="GO:0005789">
    <property type="term" value="C:endoplasmic reticulum membrane"/>
    <property type="evidence" value="ECO:0007669"/>
    <property type="project" value="UniProtKB-SubCell"/>
</dbReference>
<evidence type="ECO:0000256" key="6">
    <source>
        <dbReference type="ARBA" id="ARBA00022679"/>
    </source>
</evidence>
<dbReference type="Proteomes" id="UP000095038">
    <property type="component" value="Unassembled WGS sequence"/>
</dbReference>
<evidence type="ECO:0000256" key="2">
    <source>
        <dbReference type="ARBA" id="ARBA00004922"/>
    </source>
</evidence>
<evidence type="ECO:0000256" key="5">
    <source>
        <dbReference type="ARBA" id="ARBA00022676"/>
    </source>
</evidence>